<dbReference type="GeneID" id="82443520"/>
<comment type="caution">
    <text evidence="13">Lacks conserved residue(s) required for the propagation of feature annotation.</text>
</comment>
<dbReference type="SUPFAM" id="SSF54919">
    <property type="entry name" value="Nucleoside diphosphate kinase, NDK"/>
    <property type="match status" value="1"/>
</dbReference>
<comment type="cofactor">
    <cofactor evidence="1">
        <name>Mg(2+)</name>
        <dbReference type="ChEBI" id="CHEBI:18420"/>
    </cofactor>
</comment>
<evidence type="ECO:0000256" key="10">
    <source>
        <dbReference type="ARBA" id="ARBA00022840"/>
    </source>
</evidence>
<accession>A0AAW5N4W4</accession>
<keyword evidence="17" id="KW-1185">Reference proteome</keyword>
<dbReference type="InterPro" id="IPR034907">
    <property type="entry name" value="NDK-like_dom"/>
</dbReference>
<organism evidence="16 17">
    <name type="scientific">Phocaeicola barnesiae</name>
    <dbReference type="NCBI Taxonomy" id="376804"/>
    <lineage>
        <taxon>Bacteria</taxon>
        <taxon>Pseudomonadati</taxon>
        <taxon>Bacteroidota</taxon>
        <taxon>Bacteroidia</taxon>
        <taxon>Bacteroidales</taxon>
        <taxon>Bacteroidaceae</taxon>
        <taxon>Phocaeicola</taxon>
    </lineage>
</organism>
<dbReference type="NCBIfam" id="NF001908">
    <property type="entry name" value="PRK00668.1"/>
    <property type="match status" value="1"/>
</dbReference>
<dbReference type="PRINTS" id="PR01243">
    <property type="entry name" value="NUCDPKINASE"/>
</dbReference>
<dbReference type="GO" id="GO:0005524">
    <property type="term" value="F:ATP binding"/>
    <property type="evidence" value="ECO:0007669"/>
    <property type="project" value="UniProtKB-KW"/>
</dbReference>
<dbReference type="Proteomes" id="UP001204579">
    <property type="component" value="Unassembled WGS sequence"/>
</dbReference>
<dbReference type="CDD" id="cd04413">
    <property type="entry name" value="NDPk_I"/>
    <property type="match status" value="1"/>
</dbReference>
<dbReference type="AlphaFoldDB" id="A0AAW5N4W4"/>
<keyword evidence="9 16" id="KW-0418">Kinase</keyword>
<dbReference type="RefSeq" id="WP_018711081.1">
    <property type="nucleotide sequence ID" value="NZ_CALULB010000006.1"/>
</dbReference>
<evidence type="ECO:0000259" key="15">
    <source>
        <dbReference type="SMART" id="SM00562"/>
    </source>
</evidence>
<dbReference type="PROSITE" id="PS51374">
    <property type="entry name" value="NDPK_LIKE"/>
    <property type="match status" value="1"/>
</dbReference>
<keyword evidence="11" id="KW-0460">Magnesium</keyword>
<gene>
    <name evidence="16" type="primary">ndk</name>
    <name evidence="16" type="ORF">NW209_06785</name>
</gene>
<reference evidence="16 17" key="1">
    <citation type="submission" date="2022-08" db="EMBL/GenBank/DDBJ databases">
        <authorList>
            <person name="Zeman M."/>
            <person name="Kubasova T."/>
        </authorList>
    </citation>
    <scope>NUCLEOTIDE SEQUENCE [LARGE SCALE GENOMIC DNA]</scope>
    <source>
        <strain evidence="16 17">ET62</strain>
    </source>
</reference>
<evidence type="ECO:0000256" key="2">
    <source>
        <dbReference type="ARBA" id="ARBA00008142"/>
    </source>
</evidence>
<evidence type="ECO:0000313" key="16">
    <source>
        <dbReference type="EMBL" id="MCR8873718.1"/>
    </source>
</evidence>
<dbReference type="GO" id="GO:0046872">
    <property type="term" value="F:metal ion binding"/>
    <property type="evidence" value="ECO:0007669"/>
    <property type="project" value="UniProtKB-KW"/>
</dbReference>
<keyword evidence="7" id="KW-0479">Metal-binding</keyword>
<evidence type="ECO:0000256" key="5">
    <source>
        <dbReference type="ARBA" id="ARBA00022553"/>
    </source>
</evidence>
<evidence type="ECO:0000256" key="3">
    <source>
        <dbReference type="ARBA" id="ARBA00012966"/>
    </source>
</evidence>
<protein>
    <recommendedName>
        <fullName evidence="4">Nucleoside diphosphate kinase</fullName>
        <ecNumber evidence="3">2.7.4.6</ecNumber>
    </recommendedName>
</protein>
<dbReference type="GO" id="GO:0006183">
    <property type="term" value="P:GTP biosynthetic process"/>
    <property type="evidence" value="ECO:0007669"/>
    <property type="project" value="InterPro"/>
</dbReference>
<sequence>MSREKTLVLLKPSTVQRGLIGQILTRFERKGLRLAGIKMIQLTDEILNEHYAHLSTIPAFQRIKNSMMAAPVIACCYEGVDAVQVVRAMTGVTNGRAAAPGTIRGDFAMSPQENIVHTSDSPENALVEINRFFKPEEIFDYEQNALPYLYYMDEYNG</sequence>
<dbReference type="GO" id="GO:0006241">
    <property type="term" value="P:CTP biosynthetic process"/>
    <property type="evidence" value="ECO:0007669"/>
    <property type="project" value="InterPro"/>
</dbReference>
<evidence type="ECO:0000256" key="12">
    <source>
        <dbReference type="ARBA" id="ARBA00023080"/>
    </source>
</evidence>
<keyword evidence="12" id="KW-0546">Nucleotide metabolism</keyword>
<comment type="similarity">
    <text evidence="2 13 14">Belongs to the NDK family.</text>
</comment>
<comment type="caution">
    <text evidence="16">The sequence shown here is derived from an EMBL/GenBank/DDBJ whole genome shotgun (WGS) entry which is preliminary data.</text>
</comment>
<evidence type="ECO:0000256" key="1">
    <source>
        <dbReference type="ARBA" id="ARBA00001946"/>
    </source>
</evidence>
<dbReference type="InterPro" id="IPR001564">
    <property type="entry name" value="Nucleoside_diP_kinase"/>
</dbReference>
<dbReference type="InterPro" id="IPR036850">
    <property type="entry name" value="NDK-like_dom_sf"/>
</dbReference>
<dbReference type="GO" id="GO:0004550">
    <property type="term" value="F:nucleoside diphosphate kinase activity"/>
    <property type="evidence" value="ECO:0007669"/>
    <property type="project" value="UniProtKB-EC"/>
</dbReference>
<evidence type="ECO:0000256" key="9">
    <source>
        <dbReference type="ARBA" id="ARBA00022777"/>
    </source>
</evidence>
<dbReference type="FunFam" id="3.30.70.141:FF:000003">
    <property type="entry name" value="Nucleoside diphosphate kinase"/>
    <property type="match status" value="1"/>
</dbReference>
<dbReference type="EC" id="2.7.4.6" evidence="3"/>
<dbReference type="EMBL" id="JANRHJ010000006">
    <property type="protein sequence ID" value="MCR8873718.1"/>
    <property type="molecule type" value="Genomic_DNA"/>
</dbReference>
<keyword evidence="5" id="KW-0597">Phosphoprotein</keyword>
<evidence type="ECO:0000256" key="8">
    <source>
        <dbReference type="ARBA" id="ARBA00022741"/>
    </source>
</evidence>
<evidence type="ECO:0000256" key="11">
    <source>
        <dbReference type="ARBA" id="ARBA00022842"/>
    </source>
</evidence>
<dbReference type="SMART" id="SM00562">
    <property type="entry name" value="NDK"/>
    <property type="match status" value="1"/>
</dbReference>
<evidence type="ECO:0000256" key="6">
    <source>
        <dbReference type="ARBA" id="ARBA00022679"/>
    </source>
</evidence>
<evidence type="ECO:0000256" key="13">
    <source>
        <dbReference type="PROSITE-ProRule" id="PRU00706"/>
    </source>
</evidence>
<dbReference type="Pfam" id="PF00334">
    <property type="entry name" value="NDK"/>
    <property type="match status" value="1"/>
</dbReference>
<evidence type="ECO:0000313" key="17">
    <source>
        <dbReference type="Proteomes" id="UP001204579"/>
    </source>
</evidence>
<proteinExistence type="inferred from homology"/>
<dbReference type="Gene3D" id="3.30.70.141">
    <property type="entry name" value="Nucleoside diphosphate kinase-like domain"/>
    <property type="match status" value="1"/>
</dbReference>
<dbReference type="PANTHER" id="PTHR11349">
    <property type="entry name" value="NUCLEOSIDE DIPHOSPHATE KINASE"/>
    <property type="match status" value="1"/>
</dbReference>
<dbReference type="GO" id="GO:0006228">
    <property type="term" value="P:UTP biosynthetic process"/>
    <property type="evidence" value="ECO:0007669"/>
    <property type="project" value="InterPro"/>
</dbReference>
<evidence type="ECO:0000256" key="7">
    <source>
        <dbReference type="ARBA" id="ARBA00022723"/>
    </source>
</evidence>
<keyword evidence="6 16" id="KW-0808">Transferase</keyword>
<feature type="domain" description="Nucleoside diphosphate kinase-like" evidence="15">
    <location>
        <begin position="3"/>
        <end position="140"/>
    </location>
</feature>
<keyword evidence="10" id="KW-0067">ATP-binding</keyword>
<evidence type="ECO:0000256" key="14">
    <source>
        <dbReference type="RuleBase" id="RU004011"/>
    </source>
</evidence>
<keyword evidence="8" id="KW-0547">Nucleotide-binding</keyword>
<evidence type="ECO:0000256" key="4">
    <source>
        <dbReference type="ARBA" id="ARBA00017632"/>
    </source>
</evidence>
<name>A0AAW5N4W4_9BACT</name>